<feature type="non-terminal residue" evidence="1">
    <location>
        <position position="1"/>
    </location>
</feature>
<dbReference type="Proteomes" id="UP001171945">
    <property type="component" value="Unassembled WGS sequence"/>
</dbReference>
<dbReference type="Gene3D" id="3.40.50.1460">
    <property type="match status" value="1"/>
</dbReference>
<comment type="caution">
    <text evidence="1">The sequence shown here is derived from an EMBL/GenBank/DDBJ whole genome shotgun (WGS) entry which is preliminary data.</text>
</comment>
<dbReference type="InterPro" id="IPR001096">
    <property type="entry name" value="Peptidase_C13"/>
</dbReference>
<dbReference type="EMBL" id="JAUCGM010000526">
    <property type="protein sequence ID" value="MDM8563243.1"/>
    <property type="molecule type" value="Genomic_DNA"/>
</dbReference>
<protein>
    <submittedName>
        <fullName evidence="1">C13 family peptidase</fullName>
    </submittedName>
</protein>
<proteinExistence type="predicted"/>
<accession>A0ABT7VUL8</accession>
<organism evidence="1 2">
    <name type="scientific">Candidatus Marithioploca araucensis</name>
    <dbReference type="NCBI Taxonomy" id="70273"/>
    <lineage>
        <taxon>Bacteria</taxon>
        <taxon>Pseudomonadati</taxon>
        <taxon>Pseudomonadota</taxon>
        <taxon>Gammaproteobacteria</taxon>
        <taxon>Thiotrichales</taxon>
        <taxon>Thiotrichaceae</taxon>
        <taxon>Candidatus Marithioploca</taxon>
    </lineage>
</organism>
<gene>
    <name evidence="1" type="ORF">QUF54_07805</name>
</gene>
<sequence>GKDKAARFYPAAALHATYKRPDIVKKMLETMDEKEAIRLANLESEFEAPVSVGEALETVKEKFEVNLEPSGLGKVIIIAAGGEHEDNSLFPYSNELTTKMYRFLYSRGFTDGDIIYMNPYPPIVPVNAYVDAARQDFPLRDPKAELQQAFTEAGDELSTGQQFILYLHGHANPDTLIMNQTTNISAQQLKILLDQIPADVEQVIILDTCYSGSFLDELAGVKNRIVITSADAETPDWNIKLDNFSARFIRVVDSSSSVGEAFETAKNKMSAKPKIFGKQRPQLDDTQDGFYDSSRDGEFARQTYFGKDKVHASLPPEILEIHPTIKLTKGQGTATLWIKAIPDFNGMKKVRAILMNEHDSVTQYQGENTDFTRRELTLQPNYNLQRYEIDYDQFQIAKSWTIFYQAQSMEGDWSEIQEGYVVSESVNLATKVESQLNKTTYIVGDNMQFDVTLYGDETVDLYVGLIFPQGHFQTIAYPLNFSADNVLQSYKTGIQLTGEQTMPILNMALPAMTPGDYQACGLLTPPQTEPVDEA</sequence>
<keyword evidence="2" id="KW-1185">Reference proteome</keyword>
<name>A0ABT7VUL8_9GAMM</name>
<evidence type="ECO:0000313" key="2">
    <source>
        <dbReference type="Proteomes" id="UP001171945"/>
    </source>
</evidence>
<reference evidence="1" key="1">
    <citation type="submission" date="2023-06" db="EMBL/GenBank/DDBJ databases">
        <title>Uncultivated large filamentous bacteria from sulfidic sediments reveal new species and different genomic features in energy metabolism and defense.</title>
        <authorList>
            <person name="Fonseca A."/>
        </authorList>
    </citation>
    <scope>NUCLEOTIDE SEQUENCE</scope>
    <source>
        <strain evidence="1">HSG4</strain>
    </source>
</reference>
<dbReference type="Pfam" id="PF01650">
    <property type="entry name" value="Peptidase_C13"/>
    <property type="match status" value="1"/>
</dbReference>
<evidence type="ECO:0000313" key="1">
    <source>
        <dbReference type="EMBL" id="MDM8563243.1"/>
    </source>
</evidence>
<feature type="non-terminal residue" evidence="1">
    <location>
        <position position="534"/>
    </location>
</feature>